<dbReference type="GO" id="GO:0005524">
    <property type="term" value="F:ATP binding"/>
    <property type="evidence" value="ECO:0007669"/>
    <property type="project" value="UniProtKB-UniRule"/>
</dbReference>
<dbReference type="InterPro" id="IPR027417">
    <property type="entry name" value="P-loop_NTPase"/>
</dbReference>
<comment type="subcellular location">
    <subcellularLocation>
        <location evidence="8">Cytoplasm</location>
    </subcellularLocation>
</comment>
<feature type="binding site" evidence="8">
    <location>
        <begin position="17"/>
        <end position="22"/>
    </location>
    <ligand>
        <name>ATP</name>
        <dbReference type="ChEBI" id="CHEBI:30616"/>
    </ligand>
</feature>
<evidence type="ECO:0000256" key="1">
    <source>
        <dbReference type="ARBA" id="ARBA00009018"/>
    </source>
</evidence>
<comment type="pathway">
    <text evidence="8">Cofactor biosynthesis; coenzyme A biosynthesis; CoA from (R)-pantothenate: step 5/5.</text>
</comment>
<comment type="catalytic activity">
    <reaction evidence="8">
        <text>3'-dephospho-CoA + ATP = ADP + CoA + H(+)</text>
        <dbReference type="Rhea" id="RHEA:18245"/>
        <dbReference type="ChEBI" id="CHEBI:15378"/>
        <dbReference type="ChEBI" id="CHEBI:30616"/>
        <dbReference type="ChEBI" id="CHEBI:57287"/>
        <dbReference type="ChEBI" id="CHEBI:57328"/>
        <dbReference type="ChEBI" id="CHEBI:456216"/>
        <dbReference type="EC" id="2.7.1.24"/>
    </reaction>
</comment>
<keyword evidence="4 8" id="KW-0547">Nucleotide-binding</keyword>
<dbReference type="NCBIfam" id="TIGR00152">
    <property type="entry name" value="dephospho-CoA kinase"/>
    <property type="match status" value="1"/>
</dbReference>
<dbReference type="PANTHER" id="PTHR10695:SF46">
    <property type="entry name" value="BIFUNCTIONAL COENZYME A SYNTHASE-RELATED"/>
    <property type="match status" value="1"/>
</dbReference>
<accession>A0A0F7PWT9</accession>
<dbReference type="PROSITE" id="PS51219">
    <property type="entry name" value="DPCK"/>
    <property type="match status" value="1"/>
</dbReference>
<dbReference type="AlphaFoldDB" id="A0A0F7PWT9"/>
<dbReference type="CDD" id="cd02022">
    <property type="entry name" value="DPCK"/>
    <property type="match status" value="1"/>
</dbReference>
<evidence type="ECO:0000256" key="5">
    <source>
        <dbReference type="ARBA" id="ARBA00022777"/>
    </source>
</evidence>
<name>A0A0F7PWT9_9LACO</name>
<gene>
    <name evidence="8" type="primary">coaE</name>
    <name evidence="10" type="ORF">LsR_00503</name>
</gene>
<protein>
    <recommendedName>
        <fullName evidence="8 9">Dephospho-CoA kinase</fullName>
        <ecNumber evidence="8 9">2.7.1.24</ecNumber>
    </recommendedName>
    <alternativeName>
        <fullName evidence="8">Dephosphocoenzyme A kinase</fullName>
    </alternativeName>
</protein>
<dbReference type="PANTHER" id="PTHR10695">
    <property type="entry name" value="DEPHOSPHO-COA KINASE-RELATED"/>
    <property type="match status" value="1"/>
</dbReference>
<dbReference type="SUPFAM" id="SSF52540">
    <property type="entry name" value="P-loop containing nucleoside triphosphate hydrolases"/>
    <property type="match status" value="1"/>
</dbReference>
<comment type="similarity">
    <text evidence="1 8">Belongs to the CoaE family.</text>
</comment>
<dbReference type="InterPro" id="IPR001977">
    <property type="entry name" value="Depp_CoAkinase"/>
</dbReference>
<evidence type="ECO:0000256" key="7">
    <source>
        <dbReference type="ARBA" id="ARBA00022993"/>
    </source>
</evidence>
<evidence type="ECO:0000256" key="3">
    <source>
        <dbReference type="ARBA" id="ARBA00022679"/>
    </source>
</evidence>
<evidence type="ECO:0000313" key="11">
    <source>
        <dbReference type="Proteomes" id="UP000035027"/>
    </source>
</evidence>
<dbReference type="Gene3D" id="3.40.50.300">
    <property type="entry name" value="P-loop containing nucleotide triphosphate hydrolases"/>
    <property type="match status" value="1"/>
</dbReference>
<keyword evidence="2 8" id="KW-0963">Cytoplasm</keyword>
<dbReference type="PATRIC" id="fig|1194971.3.peg.499"/>
<evidence type="ECO:0000256" key="4">
    <source>
        <dbReference type="ARBA" id="ARBA00022741"/>
    </source>
</evidence>
<dbReference type="GO" id="GO:0005737">
    <property type="term" value="C:cytoplasm"/>
    <property type="evidence" value="ECO:0007669"/>
    <property type="project" value="UniProtKB-SubCell"/>
</dbReference>
<dbReference type="GO" id="GO:0015937">
    <property type="term" value="P:coenzyme A biosynthetic process"/>
    <property type="evidence" value="ECO:0007669"/>
    <property type="project" value="UniProtKB-UniRule"/>
</dbReference>
<comment type="function">
    <text evidence="8">Catalyzes the phosphorylation of the 3'-hydroxyl group of dephosphocoenzyme A to form coenzyme A.</text>
</comment>
<dbReference type="HAMAP" id="MF_00376">
    <property type="entry name" value="Dephospho_CoA_kinase"/>
    <property type="match status" value="1"/>
</dbReference>
<keyword evidence="7 8" id="KW-0173">Coenzyme A biosynthesis</keyword>
<evidence type="ECO:0000256" key="9">
    <source>
        <dbReference type="NCBIfam" id="TIGR00152"/>
    </source>
</evidence>
<dbReference type="FunFam" id="3.40.50.300:FF:000991">
    <property type="entry name" value="Dephospho-CoA kinase"/>
    <property type="match status" value="1"/>
</dbReference>
<dbReference type="EMBL" id="CP011403">
    <property type="protein sequence ID" value="AKI04050.1"/>
    <property type="molecule type" value="Genomic_DNA"/>
</dbReference>
<proteinExistence type="inferred from homology"/>
<dbReference type="UniPathway" id="UPA00241">
    <property type="reaction ID" value="UER00356"/>
</dbReference>
<organism evidence="10 11">
    <name type="scientific">Ligilactobacillus salivarius str. Ren</name>
    <dbReference type="NCBI Taxonomy" id="1194971"/>
    <lineage>
        <taxon>Bacteria</taxon>
        <taxon>Bacillati</taxon>
        <taxon>Bacillota</taxon>
        <taxon>Bacilli</taxon>
        <taxon>Lactobacillales</taxon>
        <taxon>Lactobacillaceae</taxon>
        <taxon>Ligilactobacillus</taxon>
    </lineage>
</organism>
<keyword evidence="3 8" id="KW-0808">Transferase</keyword>
<keyword evidence="5 8" id="KW-0418">Kinase</keyword>
<keyword evidence="6 8" id="KW-0067">ATP-binding</keyword>
<dbReference type="Pfam" id="PF01121">
    <property type="entry name" value="CoaE"/>
    <property type="match status" value="1"/>
</dbReference>
<sequence>MSGGKIMKILGLTGGIASGKTTVSTYLKEMGYPIIDADKVSRKVVEPHTEGLKEISHFFGNDILQSNGSLNRKKLGEIVFENKDKRELLNKILSKKIRTEIINQIEYYKKQGADVLILDIPLLFEGGYDKMCDFTMVIYIPKELQIERLIQRDGLTRDKALKRISAQLDSAERNSKADIVIDNSRSIEDTHNQVIEWLERNNLMLEK</sequence>
<evidence type="ECO:0000313" key="10">
    <source>
        <dbReference type="EMBL" id="AKI04050.1"/>
    </source>
</evidence>
<dbReference type="Proteomes" id="UP000035027">
    <property type="component" value="Chromosome"/>
</dbReference>
<evidence type="ECO:0000256" key="8">
    <source>
        <dbReference type="HAMAP-Rule" id="MF_00376"/>
    </source>
</evidence>
<reference evidence="10 11" key="1">
    <citation type="submission" date="2015-05" db="EMBL/GenBank/DDBJ databases">
        <title>Complete genome sequence of Lactobacillus salivarius Ren, a probiotic strain with antitumor activity.</title>
        <authorList>
            <person name="Sun E."/>
            <person name="Zhao L."/>
            <person name="Liu S."/>
            <person name="Zhang M."/>
            <person name="Guo H."/>
            <person name="Ren F."/>
        </authorList>
    </citation>
    <scope>NUCLEOTIDE SEQUENCE [LARGE SCALE GENOMIC DNA]</scope>
    <source>
        <strain evidence="10 11">Ren</strain>
    </source>
</reference>
<dbReference type="GO" id="GO:0004140">
    <property type="term" value="F:dephospho-CoA kinase activity"/>
    <property type="evidence" value="ECO:0007669"/>
    <property type="project" value="UniProtKB-UniRule"/>
</dbReference>
<evidence type="ECO:0000256" key="6">
    <source>
        <dbReference type="ARBA" id="ARBA00022840"/>
    </source>
</evidence>
<dbReference type="EC" id="2.7.1.24" evidence="8 9"/>
<evidence type="ECO:0000256" key="2">
    <source>
        <dbReference type="ARBA" id="ARBA00022490"/>
    </source>
</evidence>